<feature type="repeat" description="PPR" evidence="2">
    <location>
        <begin position="181"/>
        <end position="215"/>
    </location>
</feature>
<evidence type="ECO:0000313" key="4">
    <source>
        <dbReference type="Proteomes" id="UP000594263"/>
    </source>
</evidence>
<dbReference type="Proteomes" id="UP000594263">
    <property type="component" value="Unplaced"/>
</dbReference>
<dbReference type="NCBIfam" id="TIGR00756">
    <property type="entry name" value="PPR"/>
    <property type="match status" value="4"/>
</dbReference>
<protein>
    <recommendedName>
        <fullName evidence="5">Pentatricopeptide repeat-containing protein</fullName>
    </recommendedName>
</protein>
<dbReference type="GO" id="GO:0003723">
    <property type="term" value="F:RNA binding"/>
    <property type="evidence" value="ECO:0007669"/>
    <property type="project" value="InterPro"/>
</dbReference>
<evidence type="ECO:0000313" key="3">
    <source>
        <dbReference type="EnsemblPlants" id="Kaladp0015s0123.1.v1.1.CDS.1"/>
    </source>
</evidence>
<dbReference type="PROSITE" id="PS51375">
    <property type="entry name" value="PPR"/>
    <property type="match status" value="5"/>
</dbReference>
<dbReference type="Pfam" id="PF01535">
    <property type="entry name" value="PPR"/>
    <property type="match status" value="7"/>
</dbReference>
<keyword evidence="4" id="KW-1185">Reference proteome</keyword>
<dbReference type="InterPro" id="IPR046848">
    <property type="entry name" value="E_motif"/>
</dbReference>
<dbReference type="AlphaFoldDB" id="A0A7N0SZI4"/>
<dbReference type="Gramene" id="Kaladp0015s0123.1.v1.1">
    <property type="protein sequence ID" value="Kaladp0015s0123.1.v1.1.CDS.1"/>
    <property type="gene ID" value="Kaladp0015s0123.v1.1"/>
</dbReference>
<dbReference type="Pfam" id="PF13041">
    <property type="entry name" value="PPR_2"/>
    <property type="match status" value="1"/>
</dbReference>
<organism evidence="3 4">
    <name type="scientific">Kalanchoe fedtschenkoi</name>
    <name type="common">Lavender scallops</name>
    <name type="synonym">South American air plant</name>
    <dbReference type="NCBI Taxonomy" id="63787"/>
    <lineage>
        <taxon>Eukaryota</taxon>
        <taxon>Viridiplantae</taxon>
        <taxon>Streptophyta</taxon>
        <taxon>Embryophyta</taxon>
        <taxon>Tracheophyta</taxon>
        <taxon>Spermatophyta</taxon>
        <taxon>Magnoliopsida</taxon>
        <taxon>eudicotyledons</taxon>
        <taxon>Gunneridae</taxon>
        <taxon>Pentapetalae</taxon>
        <taxon>Saxifragales</taxon>
        <taxon>Crassulaceae</taxon>
        <taxon>Kalanchoe</taxon>
    </lineage>
</organism>
<dbReference type="InterPro" id="IPR011990">
    <property type="entry name" value="TPR-like_helical_dom_sf"/>
</dbReference>
<dbReference type="InterPro" id="IPR002885">
    <property type="entry name" value="PPR_rpt"/>
</dbReference>
<dbReference type="Gene3D" id="1.25.40.10">
    <property type="entry name" value="Tetratricopeptide repeat domain"/>
    <property type="match status" value="4"/>
</dbReference>
<proteinExistence type="predicted"/>
<reference evidence="3" key="1">
    <citation type="submission" date="2021-01" db="UniProtKB">
        <authorList>
            <consortium name="EnsemblPlants"/>
        </authorList>
    </citation>
    <scope>IDENTIFICATION</scope>
</reference>
<accession>A0A7N0SZI4</accession>
<sequence length="672" mass="75066">MKLRRSHCIFIRRVRSWNFVSPMSNIAPESKTHSVDAHFSSWVSCSGLHTTHSTKCRYETLPNVTSGGFGCLGFNDEGRDGVVSWTSEISKWVKQEKPVKALSVFRSMGRSGVRPNYVTVLSLVKAAGVLNELDLIGGVHVWVVKMGLESESSVITALIGVYSVYDMGCVWRLFDKLENKDVVTWSSMVAVCTKNELFIDALECFWEMQDRGVEPNYVSIVSVLPACANLGALSYGKQVHGFALRRFLCIPANVQNSLVDMYAKCGHLLLAFRVFEGMVSTDLISWKIIIRGCAESGFLDRAIYTFKRMCYSSFAPNENVVLDIIKAVSSGMKDMKIGLMFHDYVIKRGFLAYVTIRTALLQVYGQHGELDSARMLFDHFIERDVIAWNAMISVYAQCGHPFCAFDLYKHMLSVTEIPNEVTFVSLLHACLSLGAQELGESIQARATKAGYMSNTFIRSALIELYCKFGRIGQGKTMFSEVPTRDLICWSSMINGYAMNGCGVEALETFEKMLDCGISPNDVVFISVLFACSHSGLDDEAWFWFDSMQDKFGVSPRLAHYACMVDLLSRQGNVKEAYEFVKCMPVLPDKRIWGAILSGCKSSPESSDIVEKVAKELMALDPKNTSYYVTVFNIYADQGRWADVERLRNLIDEKGLKKSTGCSVLEAGPQLCS</sequence>
<dbReference type="InterPro" id="IPR046960">
    <property type="entry name" value="PPR_At4g14850-like_plant"/>
</dbReference>
<evidence type="ECO:0008006" key="5">
    <source>
        <dbReference type="Google" id="ProtNLM"/>
    </source>
</evidence>
<dbReference type="PANTHER" id="PTHR47926">
    <property type="entry name" value="PENTATRICOPEPTIDE REPEAT-CONTAINING PROTEIN"/>
    <property type="match status" value="1"/>
</dbReference>
<dbReference type="EnsemblPlants" id="Kaladp0015s0123.1.v1.1">
    <property type="protein sequence ID" value="Kaladp0015s0123.1.v1.1.CDS.1"/>
    <property type="gene ID" value="Kaladp0015s0123.v1.1"/>
</dbReference>
<dbReference type="OMA" id="AIFSECP"/>
<keyword evidence="1" id="KW-0677">Repeat</keyword>
<dbReference type="GO" id="GO:0009451">
    <property type="term" value="P:RNA modification"/>
    <property type="evidence" value="ECO:0007669"/>
    <property type="project" value="InterPro"/>
</dbReference>
<evidence type="ECO:0000256" key="2">
    <source>
        <dbReference type="PROSITE-ProRule" id="PRU00708"/>
    </source>
</evidence>
<feature type="repeat" description="PPR" evidence="2">
    <location>
        <begin position="81"/>
        <end position="115"/>
    </location>
</feature>
<feature type="repeat" description="PPR" evidence="2">
    <location>
        <begin position="384"/>
        <end position="418"/>
    </location>
</feature>
<name>A0A7N0SZI4_KALFE</name>
<dbReference type="FunFam" id="1.25.40.10:FF:000090">
    <property type="entry name" value="Pentatricopeptide repeat-containing protein, chloroplastic"/>
    <property type="match status" value="1"/>
</dbReference>
<evidence type="ECO:0000256" key="1">
    <source>
        <dbReference type="ARBA" id="ARBA00022737"/>
    </source>
</evidence>
<dbReference type="Pfam" id="PF20431">
    <property type="entry name" value="E_motif"/>
    <property type="match status" value="1"/>
</dbReference>
<feature type="repeat" description="PPR" evidence="2">
    <location>
        <begin position="282"/>
        <end position="316"/>
    </location>
</feature>
<feature type="repeat" description="PPR" evidence="2">
    <location>
        <begin position="485"/>
        <end position="519"/>
    </location>
</feature>
<dbReference type="PANTHER" id="PTHR47926:SF414">
    <property type="entry name" value="PENTATRICOPEPTIDE REPEAT-CONTAINING PROTEIN DOT4, CHLOROPLASTIC-LIKE"/>
    <property type="match status" value="1"/>
</dbReference>